<feature type="compositionally biased region" description="Basic and acidic residues" evidence="1">
    <location>
        <begin position="78"/>
        <end position="88"/>
    </location>
</feature>
<name>A0AB34IEV6_PRYPA</name>
<organism evidence="2 4">
    <name type="scientific">Prymnesium parvum</name>
    <name type="common">Toxic golden alga</name>
    <dbReference type="NCBI Taxonomy" id="97485"/>
    <lineage>
        <taxon>Eukaryota</taxon>
        <taxon>Haptista</taxon>
        <taxon>Haptophyta</taxon>
        <taxon>Prymnesiophyceae</taxon>
        <taxon>Prymnesiales</taxon>
        <taxon>Prymnesiaceae</taxon>
        <taxon>Prymnesium</taxon>
    </lineage>
</organism>
<dbReference type="EMBL" id="JBGBPQ010000028">
    <property type="protein sequence ID" value="KAL1496725.1"/>
    <property type="molecule type" value="Genomic_DNA"/>
</dbReference>
<sequence>MTACTPTSRRAPPSPLGAASAASRRGGDRLVGQCSPNFEVVCPARCSSCGVAVSSHMCGAAPVAWGQAAAAAVERSEARRPTGVERMRNPRAPLPQCSTSVGLSASSVEMG</sequence>
<dbReference type="Proteomes" id="UP001515480">
    <property type="component" value="Unassembled WGS sequence"/>
</dbReference>
<evidence type="ECO:0000256" key="1">
    <source>
        <dbReference type="SAM" id="MobiDB-lite"/>
    </source>
</evidence>
<evidence type="ECO:0000313" key="3">
    <source>
        <dbReference type="EMBL" id="KAL1496911.1"/>
    </source>
</evidence>
<evidence type="ECO:0000313" key="2">
    <source>
        <dbReference type="EMBL" id="KAL1496725.1"/>
    </source>
</evidence>
<feature type="region of interest" description="Disordered" evidence="1">
    <location>
        <begin position="1"/>
        <end position="27"/>
    </location>
</feature>
<feature type="region of interest" description="Disordered" evidence="1">
    <location>
        <begin position="78"/>
        <end position="111"/>
    </location>
</feature>
<accession>A0AB34IEV6</accession>
<feature type="compositionally biased region" description="Low complexity" evidence="1">
    <location>
        <begin position="8"/>
        <end position="24"/>
    </location>
</feature>
<protein>
    <submittedName>
        <fullName evidence="2">Uncharacterized protein</fullName>
    </submittedName>
</protein>
<dbReference type="AlphaFoldDB" id="A0AB34IEV6"/>
<dbReference type="EMBL" id="JBGBPQ010000028">
    <property type="protein sequence ID" value="KAL1496911.1"/>
    <property type="molecule type" value="Genomic_DNA"/>
</dbReference>
<feature type="compositionally biased region" description="Polar residues" evidence="1">
    <location>
        <begin position="96"/>
        <end position="111"/>
    </location>
</feature>
<comment type="caution">
    <text evidence="2">The sequence shown here is derived from an EMBL/GenBank/DDBJ whole genome shotgun (WGS) entry which is preliminary data.</text>
</comment>
<keyword evidence="4" id="KW-1185">Reference proteome</keyword>
<gene>
    <name evidence="2" type="ORF">AB1Y20_014318</name>
    <name evidence="3" type="ORF">AB1Y20_014490</name>
</gene>
<proteinExistence type="predicted"/>
<evidence type="ECO:0000313" key="4">
    <source>
        <dbReference type="Proteomes" id="UP001515480"/>
    </source>
</evidence>
<reference evidence="2 4" key="1">
    <citation type="journal article" date="2024" name="Science">
        <title>Giant polyketide synthase enzymes in the biosynthesis of giant marine polyether toxins.</title>
        <authorList>
            <person name="Fallon T.R."/>
            <person name="Shende V.V."/>
            <person name="Wierzbicki I.H."/>
            <person name="Pendleton A.L."/>
            <person name="Watervoot N.F."/>
            <person name="Auber R.P."/>
            <person name="Gonzalez D.J."/>
            <person name="Wisecaver J.H."/>
            <person name="Moore B.S."/>
        </authorList>
    </citation>
    <scope>NUCLEOTIDE SEQUENCE [LARGE SCALE GENOMIC DNA]</scope>
    <source>
        <strain evidence="2 4">12B1</strain>
    </source>
</reference>